<reference evidence="2" key="1">
    <citation type="submission" date="2015-11" db="EMBL/GenBank/DDBJ databases">
        <authorList>
            <person name="Sharaf A."/>
            <person name="Marie M.E."/>
            <person name="Esson H."/>
            <person name="El-Afifi I.S."/>
            <person name="Hammad M.A."/>
        </authorList>
    </citation>
    <scope>NUCLEOTIDE SEQUENCE [LARGE SCALE GENOMIC DNA]</scope>
</reference>
<keyword evidence="2" id="KW-1185">Reference proteome</keyword>
<gene>
    <name evidence="1" type="ORF">BM10_43</name>
</gene>
<dbReference type="Pfam" id="PF14284">
    <property type="entry name" value="PcfJ"/>
    <property type="match status" value="1"/>
</dbReference>
<evidence type="ECO:0000313" key="1">
    <source>
        <dbReference type="EMBL" id="ALO79464.1"/>
    </source>
</evidence>
<dbReference type="InterPro" id="IPR025586">
    <property type="entry name" value="PcfJ"/>
</dbReference>
<proteinExistence type="predicted"/>
<dbReference type="Proteomes" id="UP000225963">
    <property type="component" value="Segment"/>
</dbReference>
<name>A0A0S2MUD4_9CAUD</name>
<sequence length="468" mass="55209">MEKGFREVLDELKNGEMEVSGTIGNVKYYMIEKTSYSFHFYAIHEHNEREALSEVFYDLRNKDYFIKRNGRDVRFNIPNLDLVIPRRKEWSRDVFNQGESVKAFFDMVSVEDNKGMYQTMLSAIGSFGEERVSMTSRALIRLITKYNKLELLHKAGLDVSKPSSTLRDLIQEATTKDVRKLHEVFGLTKAQYKFMTEHGMTGNGLIDSAKEMAWLTQKDMDDYRGYVKHIENLEEKYFSDERLKAFMQVAGVTSYVEQLYRHRSKKGTVSDWTFWGYVFQREQINVHRLLEYLLFECYFSQGLDFRKAFDEYKDYYRMSMDLGCERFDKYPRYLRTMHDIVARNYNSALDADTINLFNKQVERYQNLATDRLNGYKIILPKEPKDIITEGNSLQHCVASYVRRVAQGKSIIVFLREKDEIDTSLVTVEIMDNRIVQARGFGNRTPGDEEKEALRMFSKRHDLEKPNYI</sequence>
<dbReference type="EMBL" id="KT995480">
    <property type="protein sequence ID" value="ALO79464.1"/>
    <property type="molecule type" value="Genomic_DNA"/>
</dbReference>
<organism evidence="1 2">
    <name type="scientific">Bacillus phage BM15</name>
    <dbReference type="NCBI Taxonomy" id="1755680"/>
    <lineage>
        <taxon>Viruses</taxon>
        <taxon>Duplodnaviria</taxon>
        <taxon>Heunggongvirae</taxon>
        <taxon>Uroviricota</taxon>
        <taxon>Caudoviricetes</taxon>
        <taxon>Herelleviridae</taxon>
        <taxon>Bastillevirinae</taxon>
        <taxon>Caeruleovirus</taxon>
        <taxon>Caeruleovirus BM15</taxon>
    </lineage>
</organism>
<protein>
    <submittedName>
        <fullName evidence="1">PcfJ-like protein</fullName>
    </submittedName>
</protein>
<accession>A0A0S2MUD4</accession>
<evidence type="ECO:0000313" key="2">
    <source>
        <dbReference type="Proteomes" id="UP000225963"/>
    </source>
</evidence>
<dbReference type="OrthoDB" id="2850at10239"/>